<evidence type="ECO:0000313" key="2">
    <source>
        <dbReference type="Proteomes" id="UP000324705"/>
    </source>
</evidence>
<dbReference type="OMA" id="CYHENIN"/>
<keyword evidence="2" id="KW-1185">Reference proteome</keyword>
<dbReference type="EMBL" id="LT934123">
    <property type="protein sequence ID" value="VAI69735.1"/>
    <property type="molecule type" value="Genomic_DNA"/>
</dbReference>
<evidence type="ECO:0000313" key="1">
    <source>
        <dbReference type="EMBL" id="VAI69735.1"/>
    </source>
</evidence>
<protein>
    <recommendedName>
        <fullName evidence="3">F-box associated domain-containing protein</fullName>
    </recommendedName>
</protein>
<dbReference type="Proteomes" id="UP000324705">
    <property type="component" value="Chromosome 7A"/>
</dbReference>
<dbReference type="PANTHER" id="PTHR34591">
    <property type="entry name" value="OS03G0653100 PROTEIN-RELATED"/>
    <property type="match status" value="1"/>
</dbReference>
<evidence type="ECO:0008006" key="3">
    <source>
        <dbReference type="Google" id="ProtNLM"/>
    </source>
</evidence>
<organism evidence="1 2">
    <name type="scientific">Triticum turgidum subsp. durum</name>
    <name type="common">Durum wheat</name>
    <name type="synonym">Triticum durum</name>
    <dbReference type="NCBI Taxonomy" id="4567"/>
    <lineage>
        <taxon>Eukaryota</taxon>
        <taxon>Viridiplantae</taxon>
        <taxon>Streptophyta</taxon>
        <taxon>Embryophyta</taxon>
        <taxon>Tracheophyta</taxon>
        <taxon>Spermatophyta</taxon>
        <taxon>Magnoliopsida</taxon>
        <taxon>Liliopsida</taxon>
        <taxon>Poales</taxon>
        <taxon>Poaceae</taxon>
        <taxon>BOP clade</taxon>
        <taxon>Pooideae</taxon>
        <taxon>Triticodae</taxon>
        <taxon>Triticeae</taxon>
        <taxon>Triticinae</taxon>
        <taxon>Triticum</taxon>
    </lineage>
</organism>
<proteinExistence type="predicted"/>
<dbReference type="Gramene" id="TRITD7Av1G023780.1">
    <property type="protein sequence ID" value="TRITD7Av1G023780.1"/>
    <property type="gene ID" value="TRITD7Av1G023780"/>
</dbReference>
<reference evidence="1 2" key="1">
    <citation type="submission" date="2017-09" db="EMBL/GenBank/DDBJ databases">
        <authorList>
            <consortium name="International Durum Wheat Genome Sequencing Consortium (IDWGSC)"/>
            <person name="Milanesi L."/>
        </authorList>
    </citation>
    <scope>NUCLEOTIDE SEQUENCE [LARGE SCALE GENOMIC DNA]</scope>
    <source>
        <strain evidence="2">cv. Svevo</strain>
    </source>
</reference>
<gene>
    <name evidence="1" type="ORF">TRITD_7Av1G023780</name>
</gene>
<accession>A0A9R0Z1M8</accession>
<sequence length="228" mass="26494">MPWSRQRGRRSVYWRGSLYAQFYGVFLVRLSLSNGKYRVIETPINDEESIPVQSYVGRSENGVYFATVYDGCRLQVWTLMESSERVDWVSKKHIDLGTTTLPLYPPDYMEGIEKTWILDDDDDVNGNNRNIKTENLDWDSDDDNIVNIEDSYQYSHTYVSFLGFHPYKEVVFLALTSYKGPVAMAYHLNNSKFQYLGQLADYLHGARIQGSFPYTPCVTGHLLYHFTE</sequence>
<dbReference type="AlphaFoldDB" id="A0A9R0Z1M8"/>
<dbReference type="PANTHER" id="PTHR34591:SF39">
    <property type="entry name" value="F-BOX DOMAIN-CONTAINING PROTEIN"/>
    <property type="match status" value="1"/>
</dbReference>
<name>A0A9R0Z1M8_TRITD</name>